<dbReference type="AlphaFoldDB" id="A0A1M6MEP6"/>
<keyword evidence="2" id="KW-1185">Reference proteome</keyword>
<dbReference type="EMBL" id="FRAC01000007">
    <property type="protein sequence ID" value="SHJ81992.1"/>
    <property type="molecule type" value="Genomic_DNA"/>
</dbReference>
<organism evidence="1 2">
    <name type="scientific">Anaerocolumna jejuensis DSM 15929</name>
    <dbReference type="NCBI Taxonomy" id="1121322"/>
    <lineage>
        <taxon>Bacteria</taxon>
        <taxon>Bacillati</taxon>
        <taxon>Bacillota</taxon>
        <taxon>Clostridia</taxon>
        <taxon>Lachnospirales</taxon>
        <taxon>Lachnospiraceae</taxon>
        <taxon>Anaerocolumna</taxon>
    </lineage>
</organism>
<evidence type="ECO:0000313" key="1">
    <source>
        <dbReference type="EMBL" id="SHJ81992.1"/>
    </source>
</evidence>
<protein>
    <submittedName>
        <fullName evidence="1">Uncharacterized protein</fullName>
    </submittedName>
</protein>
<proteinExistence type="predicted"/>
<dbReference type="Proteomes" id="UP000184386">
    <property type="component" value="Unassembled WGS sequence"/>
</dbReference>
<evidence type="ECO:0000313" key="2">
    <source>
        <dbReference type="Proteomes" id="UP000184386"/>
    </source>
</evidence>
<reference evidence="1 2" key="1">
    <citation type="submission" date="2016-11" db="EMBL/GenBank/DDBJ databases">
        <authorList>
            <person name="Jaros S."/>
            <person name="Januszkiewicz K."/>
            <person name="Wedrychowicz H."/>
        </authorList>
    </citation>
    <scope>NUCLEOTIDE SEQUENCE [LARGE SCALE GENOMIC DNA]</scope>
    <source>
        <strain evidence="1 2">DSM 15929</strain>
    </source>
</reference>
<name>A0A1M6MEP6_9FIRM</name>
<accession>A0A1M6MEP6</accession>
<gene>
    <name evidence="1" type="ORF">SAMN02745136_00979</name>
</gene>
<dbReference type="STRING" id="1121322.SAMN02745136_00979"/>
<sequence>MNKGIKIFIGVWLANQDAKSIPNGDAHNKINPNNESKNNKIENHYVAGTSYRRGEIECLGMLNADYTMS</sequence>
<dbReference type="RefSeq" id="WP_073273472.1">
    <property type="nucleotide sequence ID" value="NZ_FRAC01000007.1"/>
</dbReference>